<protein>
    <submittedName>
        <fullName evidence="1">Uncharacterized protein</fullName>
    </submittedName>
</protein>
<name>A0A8D8SZJ2_9HEMI</name>
<dbReference type="EMBL" id="HBUF01247479">
    <property type="protein sequence ID" value="CAG6678925.1"/>
    <property type="molecule type" value="Transcribed_RNA"/>
</dbReference>
<evidence type="ECO:0000313" key="1">
    <source>
        <dbReference type="EMBL" id="CAG6678925.1"/>
    </source>
</evidence>
<reference evidence="1" key="1">
    <citation type="submission" date="2021-05" db="EMBL/GenBank/DDBJ databases">
        <authorList>
            <person name="Alioto T."/>
            <person name="Alioto T."/>
            <person name="Gomez Garrido J."/>
        </authorList>
    </citation>
    <scope>NUCLEOTIDE SEQUENCE</scope>
</reference>
<sequence>MNLVKNTYIQGGLVQATRPIPPENYKVHRKSTLASIHQHVGEHPMTTSPNLRRLSLKVISRSTSESQMDRPELHCIFKFYTKPRPYLTIHTTFPLHFFYGFFKVNFSLPLEHTQYTHVAHQMKALDKLCAKQIIQISFRAFF</sequence>
<dbReference type="AlphaFoldDB" id="A0A8D8SZJ2"/>
<proteinExistence type="predicted"/>
<accession>A0A8D8SZJ2</accession>
<organism evidence="1">
    <name type="scientific">Cacopsylla melanoneura</name>
    <dbReference type="NCBI Taxonomy" id="428564"/>
    <lineage>
        <taxon>Eukaryota</taxon>
        <taxon>Metazoa</taxon>
        <taxon>Ecdysozoa</taxon>
        <taxon>Arthropoda</taxon>
        <taxon>Hexapoda</taxon>
        <taxon>Insecta</taxon>
        <taxon>Pterygota</taxon>
        <taxon>Neoptera</taxon>
        <taxon>Paraneoptera</taxon>
        <taxon>Hemiptera</taxon>
        <taxon>Sternorrhyncha</taxon>
        <taxon>Psylloidea</taxon>
        <taxon>Psyllidae</taxon>
        <taxon>Psyllinae</taxon>
        <taxon>Cacopsylla</taxon>
    </lineage>
</organism>